<dbReference type="Proteomes" id="UP000034273">
    <property type="component" value="Unassembled WGS sequence"/>
</dbReference>
<dbReference type="InterPro" id="IPR004107">
    <property type="entry name" value="Integrase_SAM-like_N"/>
</dbReference>
<proteinExistence type="inferred from homology"/>
<dbReference type="SUPFAM" id="SSF56349">
    <property type="entry name" value="DNA breaking-rejoining enzymes"/>
    <property type="match status" value="1"/>
</dbReference>
<evidence type="ECO:0000256" key="3">
    <source>
        <dbReference type="ARBA" id="ARBA00023125"/>
    </source>
</evidence>
<evidence type="ECO:0000313" key="7">
    <source>
        <dbReference type="Proteomes" id="UP000034273"/>
    </source>
</evidence>
<dbReference type="CDD" id="cd00796">
    <property type="entry name" value="INT_Rci_Hp1_C"/>
    <property type="match status" value="1"/>
</dbReference>
<evidence type="ECO:0000256" key="2">
    <source>
        <dbReference type="ARBA" id="ARBA00022908"/>
    </source>
</evidence>
<keyword evidence="2" id="KW-0229">DNA integration</keyword>
<dbReference type="InterPro" id="IPR002104">
    <property type="entry name" value="Integrase_catalytic"/>
</dbReference>
<dbReference type="AlphaFoldDB" id="A0A0G1WVW6"/>
<dbReference type="GO" id="GO:0006310">
    <property type="term" value="P:DNA recombination"/>
    <property type="evidence" value="ECO:0007669"/>
    <property type="project" value="UniProtKB-KW"/>
</dbReference>
<comment type="similarity">
    <text evidence="1">Belongs to the 'phage' integrase family.</text>
</comment>
<evidence type="ECO:0000256" key="1">
    <source>
        <dbReference type="ARBA" id="ARBA00008857"/>
    </source>
</evidence>
<dbReference type="InterPro" id="IPR011010">
    <property type="entry name" value="DNA_brk_join_enz"/>
</dbReference>
<dbReference type="Gene3D" id="1.10.443.10">
    <property type="entry name" value="Intergrase catalytic core"/>
    <property type="match status" value="1"/>
</dbReference>
<comment type="caution">
    <text evidence="6">The sequence shown here is derived from an EMBL/GenBank/DDBJ whole genome shotgun (WGS) entry which is preliminary data.</text>
</comment>
<dbReference type="EMBL" id="LCQW01000038">
    <property type="protein sequence ID" value="KKW22675.1"/>
    <property type="molecule type" value="Genomic_DNA"/>
</dbReference>
<dbReference type="Gene3D" id="1.10.150.130">
    <property type="match status" value="1"/>
</dbReference>
<sequence>MFDSTRYRKRSPENTQAGAKAYELVLRQKLARGESIEKLAIPEDQLFENFAWRWFTDYVIPNNKHSEQRTKKYVISTVLVPFFGKISVGKITSHQIEQFKARMNTKGVGNKTVKNYLTVLNKCLGTAYEWLQLDGTPPKIKWPKCNPARTDFLSPDECELLLKHSEGVVREMILIALRTGMRQGEIKGLQWNSISWENRSVAVRHSRDDRMKMLVSPKSNRERHVPLDADVYEILYARKNNTGYVFLDTDKEPFDYHRMERRLTKACNDAGIRKVGWHILRHTFASHLAMKGVPMTAVQQLMGHSNITTTMRYSHLAPSTLRAAIDMLNPKTMVIEEFRQPVVNQWMRMQQLEATEKILVPKNL</sequence>
<keyword evidence="4" id="KW-0233">DNA recombination</keyword>
<dbReference type="InterPro" id="IPR010998">
    <property type="entry name" value="Integrase_recombinase_N"/>
</dbReference>
<dbReference type="PANTHER" id="PTHR30349">
    <property type="entry name" value="PHAGE INTEGRASE-RELATED"/>
    <property type="match status" value="1"/>
</dbReference>
<dbReference type="GO" id="GO:0003677">
    <property type="term" value="F:DNA binding"/>
    <property type="evidence" value="ECO:0007669"/>
    <property type="project" value="UniProtKB-KW"/>
</dbReference>
<dbReference type="InterPro" id="IPR013762">
    <property type="entry name" value="Integrase-like_cat_sf"/>
</dbReference>
<dbReference type="STRING" id="1618671.UY67_C0038G0004"/>
<evidence type="ECO:0000313" key="6">
    <source>
        <dbReference type="EMBL" id="KKW22675.1"/>
    </source>
</evidence>
<dbReference type="PANTHER" id="PTHR30349:SF64">
    <property type="entry name" value="PROPHAGE INTEGRASE INTD-RELATED"/>
    <property type="match status" value="1"/>
</dbReference>
<name>A0A0G1WVW6_9BACT</name>
<dbReference type="GO" id="GO:0015074">
    <property type="term" value="P:DNA integration"/>
    <property type="evidence" value="ECO:0007669"/>
    <property type="project" value="UniProtKB-KW"/>
</dbReference>
<evidence type="ECO:0000259" key="5">
    <source>
        <dbReference type="PROSITE" id="PS51898"/>
    </source>
</evidence>
<dbReference type="Pfam" id="PF14659">
    <property type="entry name" value="Phage_int_SAM_3"/>
    <property type="match status" value="1"/>
</dbReference>
<dbReference type="Pfam" id="PF00589">
    <property type="entry name" value="Phage_integrase"/>
    <property type="match status" value="1"/>
</dbReference>
<organism evidence="6 7">
    <name type="scientific">Candidatus Kaiserbacteria bacterium GW2011_GWA2_52_12</name>
    <dbReference type="NCBI Taxonomy" id="1618671"/>
    <lineage>
        <taxon>Bacteria</taxon>
        <taxon>Candidatus Kaiseribacteriota</taxon>
    </lineage>
</organism>
<keyword evidence="3" id="KW-0238">DNA-binding</keyword>
<feature type="domain" description="Tyr recombinase" evidence="5">
    <location>
        <begin position="148"/>
        <end position="326"/>
    </location>
</feature>
<dbReference type="InterPro" id="IPR050090">
    <property type="entry name" value="Tyrosine_recombinase_XerCD"/>
</dbReference>
<reference evidence="6 7" key="1">
    <citation type="journal article" date="2015" name="Nature">
        <title>rRNA introns, odd ribosomes, and small enigmatic genomes across a large radiation of phyla.</title>
        <authorList>
            <person name="Brown C.T."/>
            <person name="Hug L.A."/>
            <person name="Thomas B.C."/>
            <person name="Sharon I."/>
            <person name="Castelle C.J."/>
            <person name="Singh A."/>
            <person name="Wilkins M.J."/>
            <person name="Williams K.H."/>
            <person name="Banfield J.F."/>
        </authorList>
    </citation>
    <scope>NUCLEOTIDE SEQUENCE [LARGE SCALE GENOMIC DNA]</scope>
</reference>
<accession>A0A0G1WVW6</accession>
<protein>
    <submittedName>
        <fullName evidence="6">Site-specific recombinase, phage integrase family protein</fullName>
    </submittedName>
</protein>
<evidence type="ECO:0000256" key="4">
    <source>
        <dbReference type="ARBA" id="ARBA00023172"/>
    </source>
</evidence>
<dbReference type="PROSITE" id="PS51898">
    <property type="entry name" value="TYR_RECOMBINASE"/>
    <property type="match status" value="1"/>
</dbReference>
<gene>
    <name evidence="6" type="ORF">UY67_C0038G0004</name>
</gene>